<sequence length="1210" mass="137855">MSASTISKQLYLNESNDSPIPKKLIAIVNVKNNPTAIIPKRHSIYYYSVDNKDEKHLTSERLNRRKKKSHVKAGHRNKIILDNGVRKSKSDVDGLRKIDMDLKPALTVSNSFKYFNKYESIKTFLNAYKNNYPNLFKVAADEIKKAIIKKTGLSLDPDKTYFHRFTSAQNDPASVTGWRHDSTTAIESRTLTECVLYNFSADARDNMDVVDQMTGIYNASTLPTGCFGGENQVPIKPSTVANLIIEMDFFNLYIYKLNKYWQTDIPEYIFLAQFLLEISQPTQSNKKYAGLFLQAFGLVPQRKAAIKKYLFDINGFKSTDIIIFSFDDSQHYGMYVPGKPGGIFYFHTLETMKTWFLKSCMEKGSREIIAGHFSIDTRQEGILLDGVNSWLDFFGEDADAINYLDRIWWRRDEITDDLVRFIVMQQKNRALSDADSLIKSNAEVRRDMAIKYFSIMNMLLPNPVTPFISLGLDIDKMVNGDDEPERKEAARLVLGDGINVALIAMGGLLEGRMSIAYNEGAEFRFGGMPVSEQLKNEMYHIDSAGPQTSGKAFSFEKNLLNSTRDEINDKITFHKNVLTNLDKLDIKGVNISTSALSKINNFGIFHDAVGDQYLKIKNTVYQVKPAGHPGYYFLGEKNNIGIIFNKKLNRYRLIDLEKLRLTDAIPCKIARSISIVGNRLCLPQFSPQVRRILARHIEINPLYDYNESAIVYDRDGNFFRDRANNQKYILFSNRYFPVEDIQNGFVIYKPGEHGHGDKLTRVYFSLDNKQSYLITRMERIGEIFSQALIEPNLLKMRNTRPLNAHERQALADFQYKNMRQVNEALHKRVSTRHRPVVIDSDVLRQIENIHSALAKMKPAQCTVVKIGRMQKSDFLKLKPNDVFMAESFMLAGLKKPVGKDINLYWDSEEIPVEFSVQLKNRGYPINLHVGDVSDIAILVKDKTFFRTTDIQGLKVSLKEISSYDVRKYTSSLNEIRSLNVDVSHDGIDSLKKEVHLMQGLLKNKYSSLHNAPEYMEKYSKLLYGLAEKQIYSSALEEYTEAGSDFINDWLRFGTRSKDTAILSADEEAAELLSDYDKMHDFNGYAFRVAEYPRGVYGQAVQEGDIVADKGFMSASALPVNCVGWKEGWTRQFSKTRGDQIIVIFDKNVPKKIAGTGFLIDHILVKPRTPLNVVSITPADDLKGNPVLIVSVSRAKSARRIKDIFTGKVII</sequence>
<gene>
    <name evidence="2" type="ORF">EZJ58_3000</name>
</gene>
<comment type="caution">
    <text evidence="2">The sequence shown here is derived from an EMBL/GenBank/DDBJ whole genome shotgun (WGS) entry which is preliminary data.</text>
</comment>
<evidence type="ECO:0000313" key="2">
    <source>
        <dbReference type="EMBL" id="TCL04857.1"/>
    </source>
</evidence>
<dbReference type="EMBL" id="SJOI01000001">
    <property type="protein sequence ID" value="TCL04857.1"/>
    <property type="molecule type" value="Genomic_DNA"/>
</dbReference>
<feature type="domain" description="Dermonecrotic toxin N-terminal" evidence="1">
    <location>
        <begin position="130"/>
        <end position="375"/>
    </location>
</feature>
<dbReference type="Pfam" id="PF20178">
    <property type="entry name" value="ToxA_N"/>
    <property type="match status" value="1"/>
</dbReference>
<protein>
    <recommendedName>
        <fullName evidence="1">Dermonecrotic toxin N-terminal domain-containing protein</fullName>
    </recommendedName>
</protein>
<name>A0A4R1NDC3_9GAMM</name>
<evidence type="ECO:0000259" key="1">
    <source>
        <dbReference type="Pfam" id="PF20178"/>
    </source>
</evidence>
<accession>A0A4R1NDC3</accession>
<keyword evidence="3" id="KW-1185">Reference proteome</keyword>
<dbReference type="Proteomes" id="UP000294555">
    <property type="component" value="Unassembled WGS sequence"/>
</dbReference>
<dbReference type="AlphaFoldDB" id="A0A4R1NDC3"/>
<evidence type="ECO:0000313" key="3">
    <source>
        <dbReference type="Proteomes" id="UP000294555"/>
    </source>
</evidence>
<dbReference type="Gene3D" id="3.90.176.10">
    <property type="entry name" value="Toxin ADP-ribosyltransferase, Chain A, domain 1"/>
    <property type="match status" value="1"/>
</dbReference>
<reference evidence="2 3" key="1">
    <citation type="submission" date="2019-02" db="EMBL/GenBank/DDBJ databases">
        <title>Investigation of anaerobic lignin degradation for improved lignocellulosic biofuels.</title>
        <authorList>
            <person name="Deangelis K."/>
        </authorList>
    </citation>
    <scope>NUCLEOTIDE SEQUENCE [LARGE SCALE GENOMIC DNA]</scope>
    <source>
        <strain evidence="2 3">159R</strain>
    </source>
</reference>
<dbReference type="InterPro" id="IPR046673">
    <property type="entry name" value="ToxA_N"/>
</dbReference>
<proteinExistence type="predicted"/>
<organism evidence="2 3">
    <name type="scientific">Sodalis ligni</name>
    <dbReference type="NCBI Taxonomy" id="2697027"/>
    <lineage>
        <taxon>Bacteria</taxon>
        <taxon>Pseudomonadati</taxon>
        <taxon>Pseudomonadota</taxon>
        <taxon>Gammaproteobacteria</taxon>
        <taxon>Enterobacterales</taxon>
        <taxon>Bruguierivoracaceae</taxon>
        <taxon>Sodalis</taxon>
    </lineage>
</organism>